<reference evidence="3" key="1">
    <citation type="submission" date="2016-01" db="EMBL/GenBank/DDBJ databases">
        <title>Draft genome of Chromobacterium sp. F49.</title>
        <authorList>
            <person name="Hong K.W."/>
        </authorList>
    </citation>
    <scope>NUCLEOTIDE SEQUENCE [LARGE SCALE GENOMIC DNA]</scope>
    <source>
        <strain evidence="3">P7IIIA</strain>
    </source>
</reference>
<feature type="coiled-coil region" evidence="1">
    <location>
        <begin position="81"/>
        <end position="115"/>
    </location>
</feature>
<organism evidence="2 3">
    <name type="scientific">Fictibacillus phosphorivorans</name>
    <dbReference type="NCBI Taxonomy" id="1221500"/>
    <lineage>
        <taxon>Bacteria</taxon>
        <taxon>Bacillati</taxon>
        <taxon>Bacillota</taxon>
        <taxon>Bacilli</taxon>
        <taxon>Bacillales</taxon>
        <taxon>Fictibacillaceae</taxon>
        <taxon>Fictibacillus</taxon>
    </lineage>
</organism>
<evidence type="ECO:0000256" key="1">
    <source>
        <dbReference type="SAM" id="Coils"/>
    </source>
</evidence>
<evidence type="ECO:0000313" key="3">
    <source>
        <dbReference type="Proteomes" id="UP000076567"/>
    </source>
</evidence>
<accession>A0A165NRB0</accession>
<dbReference type="AlphaFoldDB" id="A0A165NRB0"/>
<name>A0A165NRB0_9BACL</name>
<protein>
    <submittedName>
        <fullName evidence="2">Uncharacterized protein</fullName>
    </submittedName>
</protein>
<comment type="caution">
    <text evidence="2">The sequence shown here is derived from an EMBL/GenBank/DDBJ whole genome shotgun (WGS) entry which is preliminary data.</text>
</comment>
<dbReference type="OrthoDB" id="2974717at2"/>
<dbReference type="Proteomes" id="UP000076567">
    <property type="component" value="Unassembled WGS sequence"/>
</dbReference>
<sequence length="127" mass="14440">MNEINKEIDGENPILQNGQEQSINHISQSLNKVDLNSMMQLATTLLKNETLMSSVTNKMKQNAIANDLAEKPTPKTSPTVLEKISTELTRINEQLNTINRELLELKKLVQTEKRLSKFQKFLSIFKG</sequence>
<proteinExistence type="predicted"/>
<keyword evidence="3" id="KW-1185">Reference proteome</keyword>
<gene>
    <name evidence="2" type="ORF">AWM68_19700</name>
</gene>
<keyword evidence="1" id="KW-0175">Coiled coil</keyword>
<evidence type="ECO:0000313" key="2">
    <source>
        <dbReference type="EMBL" id="KZE67345.1"/>
    </source>
</evidence>
<dbReference type="RefSeq" id="WP_066239676.1">
    <property type="nucleotide sequence ID" value="NZ_LRFC01000011.1"/>
</dbReference>
<dbReference type="EMBL" id="LRFC01000011">
    <property type="protein sequence ID" value="KZE67345.1"/>
    <property type="molecule type" value="Genomic_DNA"/>
</dbReference>